<comment type="caution">
    <text evidence="21">The sequence shown here is derived from an EMBL/GenBank/DDBJ whole genome shotgun (WGS) entry which is preliminary data.</text>
</comment>
<evidence type="ECO:0000256" key="15">
    <source>
        <dbReference type="ARBA" id="ARBA00072213"/>
    </source>
</evidence>
<dbReference type="InterPro" id="IPR050125">
    <property type="entry name" value="GPCR_opsins"/>
</dbReference>
<evidence type="ECO:0000256" key="6">
    <source>
        <dbReference type="ARBA" id="ARBA00023040"/>
    </source>
</evidence>
<keyword evidence="11" id="KW-0325">Glycoprotein</keyword>
<gene>
    <name evidence="21" type="ORF">VZT92_010830</name>
</gene>
<dbReference type="InterPro" id="IPR000276">
    <property type="entry name" value="GPCR_Rhodpsn"/>
</dbReference>
<accession>A0AAW1F9D9</accession>
<keyword evidence="9" id="KW-1015">Disulfide bond</keyword>
<keyword evidence="5 19" id="KW-1133">Transmembrane helix</keyword>
<evidence type="ECO:0000256" key="12">
    <source>
        <dbReference type="ARBA" id="ARBA00023224"/>
    </source>
</evidence>
<comment type="subcellular location">
    <subcellularLocation>
        <location evidence="1">Cell membrane</location>
        <topology evidence="1">Multi-pass membrane protein</topology>
    </subcellularLocation>
</comment>
<dbReference type="Proteomes" id="UP001488805">
    <property type="component" value="Unassembled WGS sequence"/>
</dbReference>
<evidence type="ECO:0000256" key="3">
    <source>
        <dbReference type="ARBA" id="ARBA00022606"/>
    </source>
</evidence>
<dbReference type="Gene3D" id="1.20.1070.10">
    <property type="entry name" value="Rhodopsin 7-helix transmembrane proteins"/>
    <property type="match status" value="1"/>
</dbReference>
<feature type="transmembrane region" description="Helical" evidence="19">
    <location>
        <begin position="97"/>
        <end position="117"/>
    </location>
</feature>
<sequence length="368" mass="41054">MTLNSFDNRTVSAFTSKLSPAADICVGLTILSIVVLSVLGNGLVLVICYRRRRKMVGSELLCVNLAVVDFLSCICFYPLSIMSSFHHTWLGENITCVYYGLGCYTFGLCAMFTVAAISIIRYLKTCYSLVYAVWLEGANIQLVCCVIWLVAAVWSSFPLLGWSEYVPEPYGLSCTVAWRGYHTSAKDAFYVICSFACFTMVPVLLIVVSQCRILYKLSRFSKSLSARGIRNNLKHTERCLSVMFFCISLGVVIAWAPYAVVSFLFIFHKESQYMAPEGFVFPALFAKSSHIYNPFIYFYFNKTFRRELRCLLLPLWPTLGARAKATQCTAAATLSPAGWCAPAGGPRRKRTPTILDNKVARGSLSVSI</sequence>
<organism evidence="21 22">
    <name type="scientific">Zoarces viviparus</name>
    <name type="common">Viviparous eelpout</name>
    <name type="synonym">Blennius viviparus</name>
    <dbReference type="NCBI Taxonomy" id="48416"/>
    <lineage>
        <taxon>Eukaryota</taxon>
        <taxon>Metazoa</taxon>
        <taxon>Chordata</taxon>
        <taxon>Craniata</taxon>
        <taxon>Vertebrata</taxon>
        <taxon>Euteleostomi</taxon>
        <taxon>Actinopterygii</taxon>
        <taxon>Neopterygii</taxon>
        <taxon>Teleostei</taxon>
        <taxon>Neoteleostei</taxon>
        <taxon>Acanthomorphata</taxon>
        <taxon>Eupercaria</taxon>
        <taxon>Perciformes</taxon>
        <taxon>Cottioidei</taxon>
        <taxon>Zoarcales</taxon>
        <taxon>Zoarcidae</taxon>
        <taxon>Zoarcinae</taxon>
        <taxon>Zoarces</taxon>
    </lineage>
</organism>
<dbReference type="GO" id="GO:0007604">
    <property type="term" value="P:phototransduction, UV"/>
    <property type="evidence" value="ECO:0007669"/>
    <property type="project" value="UniProtKB-ARBA"/>
</dbReference>
<evidence type="ECO:0000256" key="13">
    <source>
        <dbReference type="ARBA" id="ARBA00023288"/>
    </source>
</evidence>
<evidence type="ECO:0000256" key="8">
    <source>
        <dbReference type="ARBA" id="ARBA00023139"/>
    </source>
</evidence>
<keyword evidence="3" id="KW-0716">Sensory transduction</keyword>
<feature type="transmembrane region" description="Helical" evidence="19">
    <location>
        <begin position="20"/>
        <end position="49"/>
    </location>
</feature>
<evidence type="ECO:0000256" key="5">
    <source>
        <dbReference type="ARBA" id="ARBA00022989"/>
    </source>
</evidence>
<feature type="transmembrane region" description="Helical" evidence="19">
    <location>
        <begin position="240"/>
        <end position="267"/>
    </location>
</feature>
<keyword evidence="6" id="KW-0297">G-protein coupled receptor</keyword>
<dbReference type="GO" id="GO:0005886">
    <property type="term" value="C:plasma membrane"/>
    <property type="evidence" value="ECO:0007669"/>
    <property type="project" value="UniProtKB-SubCell"/>
</dbReference>
<protein>
    <recommendedName>
        <fullName evidence="15">Opsin-5</fullName>
    </recommendedName>
    <alternativeName>
        <fullName evidence="18">G-protein coupled receptor 136</fullName>
    </alternativeName>
    <alternativeName>
        <fullName evidence="17">G-protein coupled receptor PGR12</fullName>
    </alternativeName>
    <alternativeName>
        <fullName evidence="16">Neuropsin</fullName>
    </alternativeName>
</protein>
<dbReference type="GO" id="GO:0007601">
    <property type="term" value="P:visual perception"/>
    <property type="evidence" value="ECO:0007669"/>
    <property type="project" value="UniProtKB-KW"/>
</dbReference>
<evidence type="ECO:0000313" key="22">
    <source>
        <dbReference type="Proteomes" id="UP001488805"/>
    </source>
</evidence>
<evidence type="ECO:0000313" key="21">
    <source>
        <dbReference type="EMBL" id="KAK9531403.1"/>
    </source>
</evidence>
<keyword evidence="13" id="KW-0449">Lipoprotein</keyword>
<evidence type="ECO:0000256" key="1">
    <source>
        <dbReference type="ARBA" id="ARBA00004651"/>
    </source>
</evidence>
<keyword evidence="2" id="KW-1003">Cell membrane</keyword>
<feature type="transmembrane region" description="Helical" evidence="19">
    <location>
        <begin position="279"/>
        <end position="300"/>
    </location>
</feature>
<evidence type="ECO:0000256" key="4">
    <source>
        <dbReference type="ARBA" id="ARBA00022692"/>
    </source>
</evidence>
<dbReference type="GO" id="GO:0004930">
    <property type="term" value="F:G protein-coupled receptor activity"/>
    <property type="evidence" value="ECO:0007669"/>
    <property type="project" value="UniProtKB-KW"/>
</dbReference>
<feature type="domain" description="G-protein coupled receptors family 1 profile" evidence="20">
    <location>
        <begin position="40"/>
        <end position="297"/>
    </location>
</feature>
<evidence type="ECO:0000256" key="7">
    <source>
        <dbReference type="ARBA" id="ARBA00023136"/>
    </source>
</evidence>
<keyword evidence="12" id="KW-0807">Transducer</keyword>
<dbReference type="Pfam" id="PF00001">
    <property type="entry name" value="7tm_1"/>
    <property type="match status" value="1"/>
</dbReference>
<evidence type="ECO:0000256" key="17">
    <source>
        <dbReference type="ARBA" id="ARBA00078374"/>
    </source>
</evidence>
<dbReference type="FunFam" id="1.20.1070.10:FF:000104">
    <property type="entry name" value="Opsin 5"/>
    <property type="match status" value="1"/>
</dbReference>
<dbReference type="EMBL" id="JBCEZU010000089">
    <property type="protein sequence ID" value="KAK9531403.1"/>
    <property type="molecule type" value="Genomic_DNA"/>
</dbReference>
<evidence type="ECO:0000256" key="19">
    <source>
        <dbReference type="SAM" id="Phobius"/>
    </source>
</evidence>
<dbReference type="GO" id="GO:0005502">
    <property type="term" value="F:11-cis retinal binding"/>
    <property type="evidence" value="ECO:0007669"/>
    <property type="project" value="UniProtKB-ARBA"/>
</dbReference>
<feature type="transmembrane region" description="Helical" evidence="19">
    <location>
        <begin position="61"/>
        <end position="85"/>
    </location>
</feature>
<feature type="transmembrane region" description="Helical" evidence="19">
    <location>
        <begin position="188"/>
        <end position="215"/>
    </location>
</feature>
<keyword evidence="7 19" id="KW-0472">Membrane</keyword>
<keyword evidence="10" id="KW-0675">Receptor</keyword>
<dbReference type="InterPro" id="IPR017452">
    <property type="entry name" value="GPCR_Rhodpsn_7TM"/>
</dbReference>
<evidence type="ECO:0000256" key="11">
    <source>
        <dbReference type="ARBA" id="ARBA00023180"/>
    </source>
</evidence>
<dbReference type="SUPFAM" id="SSF81321">
    <property type="entry name" value="Family A G protein-coupled receptor-like"/>
    <property type="match status" value="1"/>
</dbReference>
<evidence type="ECO:0000256" key="14">
    <source>
        <dbReference type="ARBA" id="ARBA00023305"/>
    </source>
</evidence>
<dbReference type="PROSITE" id="PS50262">
    <property type="entry name" value="G_PROTEIN_RECEP_F1_2"/>
    <property type="match status" value="1"/>
</dbReference>
<keyword evidence="8" id="KW-0564">Palmitate</keyword>
<dbReference type="PANTHER" id="PTHR24240">
    <property type="entry name" value="OPSIN"/>
    <property type="match status" value="1"/>
</dbReference>
<dbReference type="AlphaFoldDB" id="A0AAW1F9D9"/>
<reference evidence="21 22" key="1">
    <citation type="journal article" date="2024" name="Genome Biol. Evol.">
        <title>Chromosome-level genome assembly of the viviparous eelpout Zoarces viviparus.</title>
        <authorList>
            <person name="Fuhrmann N."/>
            <person name="Brasseur M.V."/>
            <person name="Bakowski C.E."/>
            <person name="Podsiadlowski L."/>
            <person name="Prost S."/>
            <person name="Krehenwinkel H."/>
            <person name="Mayer C."/>
        </authorList>
    </citation>
    <scope>NUCLEOTIDE SEQUENCE [LARGE SCALE GENOMIC DNA]</scope>
    <source>
        <strain evidence="21">NO-MEL_2022_Ind0_liver</strain>
    </source>
</reference>
<dbReference type="PRINTS" id="PR00237">
    <property type="entry name" value="GPCRRHODOPSN"/>
</dbReference>
<keyword evidence="22" id="KW-1185">Reference proteome</keyword>
<name>A0AAW1F9D9_ZOAVI</name>
<evidence type="ECO:0000256" key="2">
    <source>
        <dbReference type="ARBA" id="ARBA00022475"/>
    </source>
</evidence>
<keyword evidence="14" id="KW-0844">Vision</keyword>
<evidence type="ECO:0000259" key="20">
    <source>
        <dbReference type="PROSITE" id="PS50262"/>
    </source>
</evidence>
<evidence type="ECO:0000256" key="18">
    <source>
        <dbReference type="ARBA" id="ARBA00082077"/>
    </source>
</evidence>
<feature type="transmembrane region" description="Helical" evidence="19">
    <location>
        <begin position="129"/>
        <end position="154"/>
    </location>
</feature>
<evidence type="ECO:0000256" key="16">
    <source>
        <dbReference type="ARBA" id="ARBA00076328"/>
    </source>
</evidence>
<evidence type="ECO:0000256" key="10">
    <source>
        <dbReference type="ARBA" id="ARBA00023170"/>
    </source>
</evidence>
<evidence type="ECO:0000256" key="9">
    <source>
        <dbReference type="ARBA" id="ARBA00023157"/>
    </source>
</evidence>
<proteinExistence type="predicted"/>
<keyword evidence="4 19" id="KW-0812">Transmembrane</keyword>